<evidence type="ECO:0000256" key="4">
    <source>
        <dbReference type="ARBA" id="ARBA00022692"/>
    </source>
</evidence>
<dbReference type="InterPro" id="IPR020846">
    <property type="entry name" value="MFS_dom"/>
</dbReference>
<feature type="domain" description="Major facilitator superfamily (MFS) profile" evidence="8">
    <location>
        <begin position="12"/>
        <end position="390"/>
    </location>
</feature>
<sequence length="392" mass="42490">MTGTVPLKQMLPLAGMTISAFIFNTSEFMPIGLLIDISQSFSMTEAQTGTMITLYAWVVAGLSLPLMLITCNIESRRLLLGTMALFLAGQIGSGLAVSFWMLLLARICVACAHAVFWSIAAPIAVRLVPKEQRSLALSMIITGTSIAMIAGLPIGRAIGSYVGWRMTFLCLAGISLLSIIYLTVVFPRLKQNQPFYISDLPHMLKNRILLAIYIITVLFSTSYYTVYSYIEPFMQQIAHMGDTWITLILTVFGVSGLLGSIIFSHFYNQFRFLLIRLSLICLAGLFFLLDLASQDIMMVIFVCVLLGITATVFNVTFQAELIQCVPAGAAAVAMSIFSGIFNLGIGSGTWIGGKAVDAGLLGDIGYAGGCIAAIAALYCLAVFIPVLKRKME</sequence>
<keyword evidence="6 7" id="KW-0472">Membrane</keyword>
<evidence type="ECO:0000256" key="7">
    <source>
        <dbReference type="SAM" id="Phobius"/>
    </source>
</evidence>
<feature type="transmembrane region" description="Helical" evidence="7">
    <location>
        <begin position="207"/>
        <end position="224"/>
    </location>
</feature>
<feature type="transmembrane region" description="Helical" evidence="7">
    <location>
        <begin position="54"/>
        <end position="71"/>
    </location>
</feature>
<feature type="transmembrane region" description="Helical" evidence="7">
    <location>
        <begin position="244"/>
        <end position="266"/>
    </location>
</feature>
<comment type="subcellular location">
    <subcellularLocation>
        <location evidence="1">Cell membrane</location>
        <topology evidence="1">Multi-pass membrane protein</topology>
    </subcellularLocation>
</comment>
<feature type="transmembrane region" description="Helical" evidence="7">
    <location>
        <begin position="135"/>
        <end position="154"/>
    </location>
</feature>
<name>A0A848BSM7_9FIRM</name>
<evidence type="ECO:0000259" key="8">
    <source>
        <dbReference type="PROSITE" id="PS50850"/>
    </source>
</evidence>
<dbReference type="PROSITE" id="PS50850">
    <property type="entry name" value="MFS"/>
    <property type="match status" value="1"/>
</dbReference>
<dbReference type="AlphaFoldDB" id="A0A848BSM7"/>
<protein>
    <submittedName>
        <fullName evidence="9">MFS transporter</fullName>
    </submittedName>
</protein>
<dbReference type="CDD" id="cd17324">
    <property type="entry name" value="MFS_NepI_like"/>
    <property type="match status" value="1"/>
</dbReference>
<reference evidence="9 10" key="1">
    <citation type="submission" date="2020-04" db="EMBL/GenBank/DDBJ databases">
        <authorList>
            <person name="Hitch T.C.A."/>
            <person name="Wylensek D."/>
            <person name="Clavel T."/>
        </authorList>
    </citation>
    <scope>NUCLEOTIDE SEQUENCE [LARGE SCALE GENOMIC DNA]</scope>
    <source>
        <strain evidence="9 10">Oil-RF-744-FAT-WT-6-1</strain>
    </source>
</reference>
<evidence type="ECO:0000256" key="6">
    <source>
        <dbReference type="ARBA" id="ARBA00023136"/>
    </source>
</evidence>
<organism evidence="9 10">
    <name type="scientific">Megasphaera hexanoica</name>
    <dbReference type="NCBI Taxonomy" id="1675036"/>
    <lineage>
        <taxon>Bacteria</taxon>
        <taxon>Bacillati</taxon>
        <taxon>Bacillota</taxon>
        <taxon>Negativicutes</taxon>
        <taxon>Veillonellales</taxon>
        <taxon>Veillonellaceae</taxon>
        <taxon>Megasphaera</taxon>
    </lineage>
</organism>
<dbReference type="PANTHER" id="PTHR43124:SF4">
    <property type="entry name" value="SUGAR EFFLUX TRANSPORTER"/>
    <property type="match status" value="1"/>
</dbReference>
<feature type="transmembrane region" description="Helical" evidence="7">
    <location>
        <begin position="273"/>
        <end position="292"/>
    </location>
</feature>
<dbReference type="InterPro" id="IPR011701">
    <property type="entry name" value="MFS"/>
</dbReference>
<dbReference type="Pfam" id="PF07690">
    <property type="entry name" value="MFS_1"/>
    <property type="match status" value="1"/>
</dbReference>
<keyword evidence="5 7" id="KW-1133">Transmembrane helix</keyword>
<gene>
    <name evidence="9" type="ORF">HF872_08740</name>
</gene>
<feature type="transmembrane region" description="Helical" evidence="7">
    <location>
        <begin position="364"/>
        <end position="387"/>
    </location>
</feature>
<feature type="transmembrane region" description="Helical" evidence="7">
    <location>
        <begin position="166"/>
        <end position="186"/>
    </location>
</feature>
<dbReference type="EMBL" id="JABAFG010000013">
    <property type="protein sequence ID" value="NME28702.1"/>
    <property type="molecule type" value="Genomic_DNA"/>
</dbReference>
<dbReference type="Gene3D" id="1.20.1250.20">
    <property type="entry name" value="MFS general substrate transporter like domains"/>
    <property type="match status" value="1"/>
</dbReference>
<evidence type="ECO:0000256" key="3">
    <source>
        <dbReference type="ARBA" id="ARBA00022475"/>
    </source>
</evidence>
<dbReference type="RefSeq" id="WP_170087723.1">
    <property type="nucleotide sequence ID" value="NZ_JABAFG010000013.1"/>
</dbReference>
<accession>A0A848BSM7</accession>
<evidence type="ECO:0000256" key="2">
    <source>
        <dbReference type="ARBA" id="ARBA00022448"/>
    </source>
</evidence>
<dbReference type="GO" id="GO:0022857">
    <property type="term" value="F:transmembrane transporter activity"/>
    <property type="evidence" value="ECO:0007669"/>
    <property type="project" value="InterPro"/>
</dbReference>
<feature type="transmembrane region" description="Helical" evidence="7">
    <location>
        <begin position="298"/>
        <end position="317"/>
    </location>
</feature>
<keyword evidence="4 7" id="KW-0812">Transmembrane</keyword>
<feature type="transmembrane region" description="Helical" evidence="7">
    <location>
        <begin position="78"/>
        <end position="97"/>
    </location>
</feature>
<evidence type="ECO:0000313" key="9">
    <source>
        <dbReference type="EMBL" id="NME28702.1"/>
    </source>
</evidence>
<dbReference type="SUPFAM" id="SSF103473">
    <property type="entry name" value="MFS general substrate transporter"/>
    <property type="match status" value="1"/>
</dbReference>
<evidence type="ECO:0000313" key="10">
    <source>
        <dbReference type="Proteomes" id="UP000591071"/>
    </source>
</evidence>
<evidence type="ECO:0000256" key="5">
    <source>
        <dbReference type="ARBA" id="ARBA00022989"/>
    </source>
</evidence>
<dbReference type="GO" id="GO:0005886">
    <property type="term" value="C:plasma membrane"/>
    <property type="evidence" value="ECO:0007669"/>
    <property type="project" value="UniProtKB-SubCell"/>
</dbReference>
<dbReference type="InterPro" id="IPR036259">
    <property type="entry name" value="MFS_trans_sf"/>
</dbReference>
<comment type="caution">
    <text evidence="9">The sequence shown here is derived from an EMBL/GenBank/DDBJ whole genome shotgun (WGS) entry which is preliminary data.</text>
</comment>
<dbReference type="PANTHER" id="PTHR43124">
    <property type="entry name" value="PURINE EFFLUX PUMP PBUE"/>
    <property type="match status" value="1"/>
</dbReference>
<keyword evidence="2" id="KW-0813">Transport</keyword>
<feature type="transmembrane region" description="Helical" evidence="7">
    <location>
        <begin position="329"/>
        <end position="352"/>
    </location>
</feature>
<keyword evidence="3" id="KW-1003">Cell membrane</keyword>
<proteinExistence type="predicted"/>
<evidence type="ECO:0000256" key="1">
    <source>
        <dbReference type="ARBA" id="ARBA00004651"/>
    </source>
</evidence>
<feature type="transmembrane region" description="Helical" evidence="7">
    <location>
        <begin position="12"/>
        <end position="34"/>
    </location>
</feature>
<dbReference type="Proteomes" id="UP000591071">
    <property type="component" value="Unassembled WGS sequence"/>
</dbReference>
<feature type="transmembrane region" description="Helical" evidence="7">
    <location>
        <begin position="103"/>
        <end position="128"/>
    </location>
</feature>
<dbReference type="InterPro" id="IPR050189">
    <property type="entry name" value="MFS_Efflux_Transporters"/>
</dbReference>